<feature type="region of interest" description="Disordered" evidence="1">
    <location>
        <begin position="1"/>
        <end position="21"/>
    </location>
</feature>
<accession>A0ABU6UUL0</accession>
<protein>
    <submittedName>
        <fullName evidence="2">Uncharacterized protein</fullName>
    </submittedName>
</protein>
<gene>
    <name evidence="2" type="ORF">PIB30_091192</name>
</gene>
<dbReference type="Proteomes" id="UP001341840">
    <property type="component" value="Unassembled WGS sequence"/>
</dbReference>
<evidence type="ECO:0000313" key="2">
    <source>
        <dbReference type="EMBL" id="MED6164549.1"/>
    </source>
</evidence>
<reference evidence="2 3" key="1">
    <citation type="journal article" date="2023" name="Plants (Basel)">
        <title>Bridging the Gap: Combining Genomics and Transcriptomics Approaches to Understand Stylosanthes scabra, an Orphan Legume from the Brazilian Caatinga.</title>
        <authorList>
            <person name="Ferreira-Neto J.R.C."/>
            <person name="da Silva M.D."/>
            <person name="Binneck E."/>
            <person name="de Melo N.F."/>
            <person name="da Silva R.H."/>
            <person name="de Melo A.L.T.M."/>
            <person name="Pandolfi V."/>
            <person name="Bustamante F.O."/>
            <person name="Brasileiro-Vidal A.C."/>
            <person name="Benko-Iseppon A.M."/>
        </authorList>
    </citation>
    <scope>NUCLEOTIDE SEQUENCE [LARGE SCALE GENOMIC DNA]</scope>
    <source>
        <tissue evidence="2">Leaves</tissue>
    </source>
</reference>
<sequence>MKDNQGRPSRSNRDDKSNNGVHKAGCVAGFDGEGLWELGQAWVWVWVWDRVGKEEGEDATNKDGEDDDLHFWFALARKELGCRHHHPFDLFAKEDCCIVKRRNEDIACN</sequence>
<keyword evidence="3" id="KW-1185">Reference proteome</keyword>
<feature type="compositionally biased region" description="Basic and acidic residues" evidence="1">
    <location>
        <begin position="1"/>
        <end position="17"/>
    </location>
</feature>
<evidence type="ECO:0000313" key="3">
    <source>
        <dbReference type="Proteomes" id="UP001341840"/>
    </source>
</evidence>
<organism evidence="2 3">
    <name type="scientific">Stylosanthes scabra</name>
    <dbReference type="NCBI Taxonomy" id="79078"/>
    <lineage>
        <taxon>Eukaryota</taxon>
        <taxon>Viridiplantae</taxon>
        <taxon>Streptophyta</taxon>
        <taxon>Embryophyta</taxon>
        <taxon>Tracheophyta</taxon>
        <taxon>Spermatophyta</taxon>
        <taxon>Magnoliopsida</taxon>
        <taxon>eudicotyledons</taxon>
        <taxon>Gunneridae</taxon>
        <taxon>Pentapetalae</taxon>
        <taxon>rosids</taxon>
        <taxon>fabids</taxon>
        <taxon>Fabales</taxon>
        <taxon>Fabaceae</taxon>
        <taxon>Papilionoideae</taxon>
        <taxon>50 kb inversion clade</taxon>
        <taxon>dalbergioids sensu lato</taxon>
        <taxon>Dalbergieae</taxon>
        <taxon>Pterocarpus clade</taxon>
        <taxon>Stylosanthes</taxon>
    </lineage>
</organism>
<dbReference type="EMBL" id="JASCZI010122634">
    <property type="protein sequence ID" value="MED6164549.1"/>
    <property type="molecule type" value="Genomic_DNA"/>
</dbReference>
<comment type="caution">
    <text evidence="2">The sequence shown here is derived from an EMBL/GenBank/DDBJ whole genome shotgun (WGS) entry which is preliminary data.</text>
</comment>
<name>A0ABU6UUL0_9FABA</name>
<proteinExistence type="predicted"/>
<evidence type="ECO:0000256" key="1">
    <source>
        <dbReference type="SAM" id="MobiDB-lite"/>
    </source>
</evidence>